<dbReference type="Gene3D" id="3.40.50.1820">
    <property type="entry name" value="alpha/beta hydrolase"/>
    <property type="match status" value="1"/>
</dbReference>
<evidence type="ECO:0000313" key="2">
    <source>
        <dbReference type="EMBL" id="QSO46415.1"/>
    </source>
</evidence>
<proteinExistence type="predicted"/>
<name>A0A9X7Z6M3_9BACL</name>
<feature type="domain" description="Phospholipase/carboxylesterase/thioesterase" evidence="1">
    <location>
        <begin position="70"/>
        <end position="201"/>
    </location>
</feature>
<gene>
    <name evidence="2" type="ORF">JZ786_18315</name>
</gene>
<sequence>MDFIHRLIPSEDEHSKTTLILLHGTGGNEEDLLPLGRFLAKDAALLGIRGKVLEDGMSRYFRRLAEGVFDEADLTFRTHELARFIEEATSAYNLNRDGLIAVGYSNGANIAASLLLLEPDILSAAVLFRSMVPLEPKDTPNLWGKGVLMQSGAFDPIIPPENSERLAQMLQQAGADVTLNWQQTGHGLTNEEFVVAQTWLRERTSV</sequence>
<evidence type="ECO:0000313" key="3">
    <source>
        <dbReference type="Proteomes" id="UP000663505"/>
    </source>
</evidence>
<keyword evidence="3" id="KW-1185">Reference proteome</keyword>
<dbReference type="RefSeq" id="WP_206655784.1">
    <property type="nucleotide sequence ID" value="NZ_CP071182.1"/>
</dbReference>
<dbReference type="AlphaFoldDB" id="A0A9X7Z6M3"/>
<organism evidence="2 3">
    <name type="scientific">Alicyclobacillus mengziensis</name>
    <dbReference type="NCBI Taxonomy" id="2931921"/>
    <lineage>
        <taxon>Bacteria</taxon>
        <taxon>Bacillati</taxon>
        <taxon>Bacillota</taxon>
        <taxon>Bacilli</taxon>
        <taxon>Bacillales</taxon>
        <taxon>Alicyclobacillaceae</taxon>
        <taxon>Alicyclobacillus</taxon>
    </lineage>
</organism>
<keyword evidence="2" id="KW-0378">Hydrolase</keyword>
<dbReference type="SUPFAM" id="SSF53474">
    <property type="entry name" value="alpha/beta-Hydrolases"/>
    <property type="match status" value="1"/>
</dbReference>
<dbReference type="KEGG" id="afx:JZ786_18315"/>
<evidence type="ECO:0000259" key="1">
    <source>
        <dbReference type="Pfam" id="PF02230"/>
    </source>
</evidence>
<dbReference type="EMBL" id="CP071182">
    <property type="protein sequence ID" value="QSO46415.1"/>
    <property type="molecule type" value="Genomic_DNA"/>
</dbReference>
<accession>A0A9X7Z6M3</accession>
<dbReference type="InterPro" id="IPR003140">
    <property type="entry name" value="PLipase/COase/thioEstase"/>
</dbReference>
<dbReference type="GO" id="GO:0016787">
    <property type="term" value="F:hydrolase activity"/>
    <property type="evidence" value="ECO:0007669"/>
    <property type="project" value="UniProtKB-KW"/>
</dbReference>
<dbReference type="InterPro" id="IPR029058">
    <property type="entry name" value="AB_hydrolase_fold"/>
</dbReference>
<dbReference type="Proteomes" id="UP000663505">
    <property type="component" value="Chromosome"/>
</dbReference>
<protein>
    <submittedName>
        <fullName evidence="2">Alpha/beta hydrolase</fullName>
    </submittedName>
</protein>
<dbReference type="Pfam" id="PF02230">
    <property type="entry name" value="Abhydrolase_2"/>
    <property type="match status" value="1"/>
</dbReference>
<reference evidence="2 3" key="1">
    <citation type="submission" date="2021-02" db="EMBL/GenBank/DDBJ databases">
        <title>Alicyclobacillus curvatus sp. nov. and Alicyclobacillus mengziensis sp. nov., two acidophilic bacteria isolated from acid mine drainage.</title>
        <authorList>
            <person name="Huang Y."/>
        </authorList>
    </citation>
    <scope>NUCLEOTIDE SEQUENCE [LARGE SCALE GENOMIC DNA]</scope>
    <source>
        <strain evidence="2 3">S30H14</strain>
    </source>
</reference>